<dbReference type="FunCoup" id="A0A151Z974">
    <property type="interactions" value="372"/>
</dbReference>
<dbReference type="InParanoid" id="A0A151Z974"/>
<proteinExistence type="predicted"/>
<keyword evidence="2" id="KW-1133">Transmembrane helix</keyword>
<evidence type="ECO:0000313" key="4">
    <source>
        <dbReference type="EMBL" id="KYQ90510.1"/>
    </source>
</evidence>
<evidence type="ECO:0000313" key="5">
    <source>
        <dbReference type="Proteomes" id="UP000076078"/>
    </source>
</evidence>
<keyword evidence="5" id="KW-1185">Reference proteome</keyword>
<dbReference type="OrthoDB" id="19337at2759"/>
<protein>
    <submittedName>
        <fullName evidence="4">Uncharacterized protein</fullName>
    </submittedName>
</protein>
<feature type="signal peptide" evidence="3">
    <location>
        <begin position="1"/>
        <end position="24"/>
    </location>
</feature>
<dbReference type="Proteomes" id="UP000076078">
    <property type="component" value="Unassembled WGS sequence"/>
</dbReference>
<reference evidence="4 5" key="1">
    <citation type="submission" date="2015-12" db="EMBL/GenBank/DDBJ databases">
        <title>Dictyostelia acquired genes for synthesis and detection of signals that induce cell-type specialization by lateral gene transfer from prokaryotes.</title>
        <authorList>
            <person name="Gloeckner G."/>
            <person name="Schaap P."/>
        </authorList>
    </citation>
    <scope>NUCLEOTIDE SEQUENCE [LARGE SCALE GENOMIC DNA]</scope>
    <source>
        <strain evidence="4 5">TK</strain>
    </source>
</reference>
<keyword evidence="2" id="KW-0812">Transmembrane</keyword>
<evidence type="ECO:0000256" key="3">
    <source>
        <dbReference type="SAM" id="SignalP"/>
    </source>
</evidence>
<feature type="compositionally biased region" description="Polar residues" evidence="1">
    <location>
        <begin position="231"/>
        <end position="249"/>
    </location>
</feature>
<dbReference type="EMBL" id="LODT01000037">
    <property type="protein sequence ID" value="KYQ90510.1"/>
    <property type="molecule type" value="Genomic_DNA"/>
</dbReference>
<name>A0A151Z974_TIELA</name>
<evidence type="ECO:0000256" key="1">
    <source>
        <dbReference type="SAM" id="MobiDB-lite"/>
    </source>
</evidence>
<gene>
    <name evidence="4" type="ORF">DLAC_09137</name>
</gene>
<dbReference type="AlphaFoldDB" id="A0A151Z974"/>
<organism evidence="4 5">
    <name type="scientific">Tieghemostelium lacteum</name>
    <name type="common">Slime mold</name>
    <name type="synonym">Dictyostelium lacteum</name>
    <dbReference type="NCBI Taxonomy" id="361077"/>
    <lineage>
        <taxon>Eukaryota</taxon>
        <taxon>Amoebozoa</taxon>
        <taxon>Evosea</taxon>
        <taxon>Eumycetozoa</taxon>
        <taxon>Dictyostelia</taxon>
        <taxon>Dictyosteliales</taxon>
        <taxon>Raperosteliaceae</taxon>
        <taxon>Tieghemostelium</taxon>
    </lineage>
</organism>
<accession>A0A151Z974</accession>
<dbReference type="OMA" id="EYYRESH"/>
<feature type="region of interest" description="Disordered" evidence="1">
    <location>
        <begin position="226"/>
        <end position="261"/>
    </location>
</feature>
<comment type="caution">
    <text evidence="4">The sequence shown here is derived from an EMBL/GenBank/DDBJ whole genome shotgun (WGS) entry which is preliminary data.</text>
</comment>
<keyword evidence="3" id="KW-0732">Signal</keyword>
<sequence>MIYSKFKAITVCAVALSLVGSAMGQTQSVSYPSTIDPTYMNNMFSNFNSLYGITYPDQVASTSSFNTLNSRAVSNGQYNMQRSATGYRRGINVYSGTPYDTMAAGHLGGNYQGLQNFNGTNQYESDHKIRGGALAGIIVGSVIGGLLVIAGLISAFLAWRAHEKRRRSTLYADYRSNYRPEPKDSLKDHVPGEYYRESHRQMITPVYSKEALASSEYRKDHQITYRDGTKQTETVIPRPNNNNEFYNQQDHYENPPHLYRR</sequence>
<evidence type="ECO:0000256" key="2">
    <source>
        <dbReference type="SAM" id="Phobius"/>
    </source>
</evidence>
<keyword evidence="2" id="KW-0472">Membrane</keyword>
<feature type="transmembrane region" description="Helical" evidence="2">
    <location>
        <begin position="133"/>
        <end position="159"/>
    </location>
</feature>
<feature type="chain" id="PRO_5007593025" evidence="3">
    <location>
        <begin position="25"/>
        <end position="261"/>
    </location>
</feature>